<dbReference type="Gene3D" id="3.30.40.10">
    <property type="entry name" value="Zinc/RING finger domain, C3HC4 (zinc finger)"/>
    <property type="match status" value="1"/>
</dbReference>
<evidence type="ECO:0000313" key="3">
    <source>
        <dbReference type="Proteomes" id="UP000243217"/>
    </source>
</evidence>
<dbReference type="GO" id="GO:0006367">
    <property type="term" value="P:transcription initiation at RNA polymerase II promoter"/>
    <property type="evidence" value="ECO:0007669"/>
    <property type="project" value="InterPro"/>
</dbReference>
<reference evidence="2 3" key="1">
    <citation type="journal article" date="2014" name="Genome Biol. Evol.">
        <title>The secreted proteins of Achlya hypogyna and Thraustotheca clavata identify the ancestral oomycete secretome and reveal gene acquisitions by horizontal gene transfer.</title>
        <authorList>
            <person name="Misner I."/>
            <person name="Blouin N."/>
            <person name="Leonard G."/>
            <person name="Richards T.A."/>
            <person name="Lane C.E."/>
        </authorList>
    </citation>
    <scope>NUCLEOTIDE SEQUENCE [LARGE SCALE GENOMIC DNA]</scope>
    <source>
        <strain evidence="2 3">ATCC 34112</strain>
    </source>
</reference>
<name>A0A1V9Y909_9STRA</name>
<organism evidence="2 3">
    <name type="scientific">Thraustotheca clavata</name>
    <dbReference type="NCBI Taxonomy" id="74557"/>
    <lineage>
        <taxon>Eukaryota</taxon>
        <taxon>Sar</taxon>
        <taxon>Stramenopiles</taxon>
        <taxon>Oomycota</taxon>
        <taxon>Saprolegniomycetes</taxon>
        <taxon>Saprolegniales</taxon>
        <taxon>Achlyaceae</taxon>
        <taxon>Thraustotheca</taxon>
    </lineage>
</organism>
<feature type="non-terminal residue" evidence="2">
    <location>
        <position position="1"/>
    </location>
</feature>
<evidence type="ECO:0000259" key="1">
    <source>
        <dbReference type="SMART" id="SM00531"/>
    </source>
</evidence>
<proteinExistence type="predicted"/>
<feature type="domain" description="Transcription initiation factor IIE subunit alpha N-terminal" evidence="1">
    <location>
        <begin position="1"/>
        <end position="132"/>
    </location>
</feature>
<sequence length="384" mass="43655">DAELAEEVLLGQKQVRKYCGELEGDGLILKEEMNDKVLKGPGKVEYWYIDFKHFYNVVRYRLFVMDKQLREDEQREIERQTFRCSNDDCGREYTALEAQLLLTPDVYEFHCGHCNSKLVECDNNETLEKIKTRLSKFRSQMNQADGLHDGIYECLARISEFLSSGQVLPSNMPSERRAAAVAATAKATARGGGGGGSRGSNDKSSALFGKYEALHIQIRQLMLDDYSTLNSNKPKDEIKLQPATTASSLPEFLVNNKISSKMLANQKTKGAIPDTTTASIANASTLGITIKSEVDQEAYRADYLRELERYNQMDKSKEDEEFEDMEWEWCDMGPQEMYDESLRSVMVPVRGCPIPIVKLTEDDLLTMTPDEYTSFYQLCRSMMT</sequence>
<accession>A0A1V9Y909</accession>
<comment type="caution">
    <text evidence="2">The sequence shown here is derived from an EMBL/GenBank/DDBJ whole genome shotgun (WGS) entry which is preliminary data.</text>
</comment>
<dbReference type="InterPro" id="IPR039997">
    <property type="entry name" value="TFE"/>
</dbReference>
<keyword evidence="3" id="KW-1185">Reference proteome</keyword>
<dbReference type="SMART" id="SM00531">
    <property type="entry name" value="TFIIE"/>
    <property type="match status" value="1"/>
</dbReference>
<dbReference type="InterPro" id="IPR002853">
    <property type="entry name" value="TFIIE_asu"/>
</dbReference>
<dbReference type="GO" id="GO:0005673">
    <property type="term" value="C:transcription factor TFIIE complex"/>
    <property type="evidence" value="ECO:0007669"/>
    <property type="project" value="TreeGrafter"/>
</dbReference>
<dbReference type="PANTHER" id="PTHR13097">
    <property type="entry name" value="TRANSCRIPTION INITIATION FACTOR IIE, ALPHA SUBUNIT"/>
    <property type="match status" value="1"/>
</dbReference>
<dbReference type="EMBL" id="JNBS01004824">
    <property type="protein sequence ID" value="OQR82225.1"/>
    <property type="molecule type" value="Genomic_DNA"/>
</dbReference>
<dbReference type="OrthoDB" id="361102at2759"/>
<dbReference type="PANTHER" id="PTHR13097:SF7">
    <property type="entry name" value="GENERAL TRANSCRIPTION FACTOR IIE SUBUNIT 1"/>
    <property type="match status" value="1"/>
</dbReference>
<protein>
    <recommendedName>
        <fullName evidence="1">Transcription initiation factor IIE subunit alpha N-terminal domain-containing protein</fullName>
    </recommendedName>
</protein>
<dbReference type="InterPro" id="IPR013083">
    <property type="entry name" value="Znf_RING/FYVE/PHD"/>
</dbReference>
<dbReference type="AlphaFoldDB" id="A0A1V9Y909"/>
<evidence type="ECO:0000313" key="2">
    <source>
        <dbReference type="EMBL" id="OQR82225.1"/>
    </source>
</evidence>
<dbReference type="STRING" id="74557.A0A1V9Y909"/>
<gene>
    <name evidence="2" type="ORF">THRCLA_11035</name>
</gene>
<dbReference type="SUPFAM" id="SSF57783">
    <property type="entry name" value="Zinc beta-ribbon"/>
    <property type="match status" value="1"/>
</dbReference>
<dbReference type="Proteomes" id="UP000243217">
    <property type="component" value="Unassembled WGS sequence"/>
</dbReference>